<feature type="domain" description="ABC transporter" evidence="4">
    <location>
        <begin position="5"/>
        <end position="240"/>
    </location>
</feature>
<evidence type="ECO:0000259" key="4">
    <source>
        <dbReference type="PROSITE" id="PS50893"/>
    </source>
</evidence>
<dbReference type="PANTHER" id="PTHR24220:SF689">
    <property type="entry name" value="LIPOPROTEIN-RELEASING SYSTEM ATP-BINDING PROTEIN LOLD"/>
    <property type="match status" value="1"/>
</dbReference>
<sequence>MRPVLEIKNLRVKAGDDADAMFTLDVGALALERGACLAVTGPSGCGKSTLLEVLAGLRRPENGAVVTLAHDPDEPPIELQHVSEAAQLRQQLIGYVPQSGGVLPFLTAHEQTMAPLHLAGLSGSDAARTRLGGFADLLDLTDHLEKRRAALSGGQRKRVALMAGLAVRRLLLLADEPTSGLDADNARQVMMALAGVAKTEGSVVIIATHDVDLARRAEFEIATITDHRLELETDRESLPA</sequence>
<accession>A0ABS9D0Y8</accession>
<dbReference type="PROSITE" id="PS50893">
    <property type="entry name" value="ABC_TRANSPORTER_2"/>
    <property type="match status" value="1"/>
</dbReference>
<dbReference type="Pfam" id="PF00005">
    <property type="entry name" value="ABC_tran"/>
    <property type="match status" value="1"/>
</dbReference>
<dbReference type="SMART" id="SM00382">
    <property type="entry name" value="AAA"/>
    <property type="match status" value="1"/>
</dbReference>
<keyword evidence="6" id="KW-1185">Reference proteome</keyword>
<reference evidence="5 6" key="1">
    <citation type="submission" date="2022-01" db="EMBL/GenBank/DDBJ databases">
        <title>Octadecabacter sp. nov., isolated from a marine alga.</title>
        <authorList>
            <person name="Jin M.S."/>
            <person name="Kim H.M."/>
            <person name="Han D.M."/>
            <person name="Jung J.J."/>
            <person name="Jeon C.O."/>
        </authorList>
    </citation>
    <scope>NUCLEOTIDE SEQUENCE [LARGE SCALE GENOMIC DNA]</scope>
    <source>
        <strain evidence="5 6">G9-8</strain>
    </source>
</reference>
<comment type="caution">
    <text evidence="5">The sequence shown here is derived from an EMBL/GenBank/DDBJ whole genome shotgun (WGS) entry which is preliminary data.</text>
</comment>
<evidence type="ECO:0000256" key="1">
    <source>
        <dbReference type="ARBA" id="ARBA00005417"/>
    </source>
</evidence>
<dbReference type="Gene3D" id="3.40.50.300">
    <property type="entry name" value="P-loop containing nucleotide triphosphate hydrolases"/>
    <property type="match status" value="1"/>
</dbReference>
<keyword evidence="3 5" id="KW-0067">ATP-binding</keyword>
<dbReference type="GO" id="GO:0005524">
    <property type="term" value="F:ATP binding"/>
    <property type="evidence" value="ECO:0007669"/>
    <property type="project" value="UniProtKB-KW"/>
</dbReference>
<keyword evidence="2" id="KW-0547">Nucleotide-binding</keyword>
<dbReference type="RefSeq" id="WP_235226382.1">
    <property type="nucleotide sequence ID" value="NZ_JAKGAQ010000003.1"/>
</dbReference>
<evidence type="ECO:0000256" key="2">
    <source>
        <dbReference type="ARBA" id="ARBA00022741"/>
    </source>
</evidence>
<gene>
    <name evidence="5" type="ORF">L0664_13355</name>
</gene>
<dbReference type="Proteomes" id="UP001200557">
    <property type="component" value="Unassembled WGS sequence"/>
</dbReference>
<dbReference type="InterPro" id="IPR027417">
    <property type="entry name" value="P-loop_NTPase"/>
</dbReference>
<evidence type="ECO:0000256" key="3">
    <source>
        <dbReference type="ARBA" id="ARBA00022840"/>
    </source>
</evidence>
<protein>
    <submittedName>
        <fullName evidence="5">ATP-binding cassette domain-containing protein</fullName>
    </submittedName>
</protein>
<dbReference type="InterPro" id="IPR003593">
    <property type="entry name" value="AAA+_ATPase"/>
</dbReference>
<comment type="similarity">
    <text evidence="1">Belongs to the ABC transporter superfamily.</text>
</comment>
<evidence type="ECO:0000313" key="6">
    <source>
        <dbReference type="Proteomes" id="UP001200557"/>
    </source>
</evidence>
<dbReference type="InterPro" id="IPR003439">
    <property type="entry name" value="ABC_transporter-like_ATP-bd"/>
</dbReference>
<proteinExistence type="inferred from homology"/>
<dbReference type="SUPFAM" id="SSF52540">
    <property type="entry name" value="P-loop containing nucleoside triphosphate hydrolases"/>
    <property type="match status" value="1"/>
</dbReference>
<name>A0ABS9D0Y8_9RHOB</name>
<dbReference type="InterPro" id="IPR015854">
    <property type="entry name" value="ABC_transpr_LolD-like"/>
</dbReference>
<dbReference type="EMBL" id="JAKGAQ010000003">
    <property type="protein sequence ID" value="MCF2872056.1"/>
    <property type="molecule type" value="Genomic_DNA"/>
</dbReference>
<dbReference type="PANTHER" id="PTHR24220">
    <property type="entry name" value="IMPORT ATP-BINDING PROTEIN"/>
    <property type="match status" value="1"/>
</dbReference>
<organism evidence="5 6">
    <name type="scientific">Octadecabacter dasysiphoniae</name>
    <dbReference type="NCBI Taxonomy" id="2909341"/>
    <lineage>
        <taxon>Bacteria</taxon>
        <taxon>Pseudomonadati</taxon>
        <taxon>Pseudomonadota</taxon>
        <taxon>Alphaproteobacteria</taxon>
        <taxon>Rhodobacterales</taxon>
        <taxon>Roseobacteraceae</taxon>
        <taxon>Octadecabacter</taxon>
    </lineage>
</organism>
<evidence type="ECO:0000313" key="5">
    <source>
        <dbReference type="EMBL" id="MCF2872056.1"/>
    </source>
</evidence>